<comment type="similarity">
    <text evidence="1">Belongs to the short-chain dehydrogenases/reductases (SDR) family.</text>
</comment>
<dbReference type="SUPFAM" id="SSF51735">
    <property type="entry name" value="NAD(P)-binding Rossmann-fold domains"/>
    <property type="match status" value="1"/>
</dbReference>
<dbReference type="Pfam" id="PF13561">
    <property type="entry name" value="adh_short_C2"/>
    <property type="match status" value="1"/>
</dbReference>
<dbReference type="PANTHER" id="PTHR48107">
    <property type="entry name" value="NADPH-DEPENDENT ALDEHYDE REDUCTASE-LIKE PROTEIN, CHLOROPLASTIC-RELATED"/>
    <property type="match status" value="1"/>
</dbReference>
<protein>
    <submittedName>
        <fullName evidence="3">SDR family oxidoreductase</fullName>
    </submittedName>
</protein>
<evidence type="ECO:0000256" key="2">
    <source>
        <dbReference type="ARBA" id="ARBA00023002"/>
    </source>
</evidence>
<dbReference type="InterPro" id="IPR002347">
    <property type="entry name" value="SDR_fam"/>
</dbReference>
<dbReference type="RefSeq" id="WP_249740155.1">
    <property type="nucleotide sequence ID" value="NZ_CP093217.1"/>
</dbReference>
<gene>
    <name evidence="3" type="ORF">MNY58_01710</name>
</gene>
<dbReference type="Proteomes" id="UP001056588">
    <property type="component" value="Chromosome"/>
</dbReference>
<keyword evidence="4" id="KW-1185">Reference proteome</keyword>
<evidence type="ECO:0000313" key="3">
    <source>
        <dbReference type="EMBL" id="UQW81858.1"/>
    </source>
</evidence>
<dbReference type="InterPro" id="IPR020904">
    <property type="entry name" value="Sc_DH/Rdtase_CS"/>
</dbReference>
<sequence length="289" mass="31256">MNLVDFHNQIKGYTQDKQPGIQKDMDPQPLTEMTDYKSGGKLKGKVALITGGDSGIGRSIAVLFAKEGADVAIGYYDEQEDAEAVVEQITSLGVTVKAYTHDLKKVEDSQKLITDVITDFGKLNIFVNNGGVQFPQNHFEDITPEQIKETFETNIFGMMYLSQAAVPHLKEGDAIINTTSVTAYRGSAHLIDYSATKGAIVAFTRSLATTLVNKGIRVNAVAPGPIYTPLIPATFSEDKVEHQGGETPMGRRGQPAELAPAYVFLASYADSSYITGQVIHVNGGDYITS</sequence>
<keyword evidence="2" id="KW-0560">Oxidoreductase</keyword>
<organism evidence="3 4">
    <name type="scientific">Staphylococcus edaphicus</name>
    <dbReference type="NCBI Taxonomy" id="1955013"/>
    <lineage>
        <taxon>Bacteria</taxon>
        <taxon>Bacillati</taxon>
        <taxon>Bacillota</taxon>
        <taxon>Bacilli</taxon>
        <taxon>Bacillales</taxon>
        <taxon>Staphylococcaceae</taxon>
        <taxon>Staphylococcus</taxon>
    </lineage>
</organism>
<dbReference type="PANTHER" id="PTHR48107:SF16">
    <property type="entry name" value="NADPH-DEPENDENT ALDEHYDE REDUCTASE 1, CHLOROPLASTIC"/>
    <property type="match status" value="1"/>
</dbReference>
<evidence type="ECO:0000256" key="1">
    <source>
        <dbReference type="ARBA" id="ARBA00006484"/>
    </source>
</evidence>
<dbReference type="PROSITE" id="PS00061">
    <property type="entry name" value="ADH_SHORT"/>
    <property type="match status" value="1"/>
</dbReference>
<dbReference type="EMBL" id="CP093217">
    <property type="protein sequence ID" value="UQW81858.1"/>
    <property type="molecule type" value="Genomic_DNA"/>
</dbReference>
<accession>A0ABY4QF34</accession>
<dbReference type="PRINTS" id="PR00080">
    <property type="entry name" value="SDRFAMILY"/>
</dbReference>
<proteinExistence type="inferred from homology"/>
<dbReference type="Gene3D" id="3.40.50.720">
    <property type="entry name" value="NAD(P)-binding Rossmann-like Domain"/>
    <property type="match status" value="1"/>
</dbReference>
<reference evidence="3" key="1">
    <citation type="submission" date="2022-03" db="EMBL/GenBank/DDBJ databases">
        <title>Complete Genome Sequence of Staphylococcus edaphicus strain CCM 8731.</title>
        <authorList>
            <person name="Rimmer C.O."/>
            <person name="Thomas J.C."/>
        </authorList>
    </citation>
    <scope>NUCLEOTIDE SEQUENCE</scope>
    <source>
        <strain evidence="3">CCM 8731</strain>
    </source>
</reference>
<name>A0ABY4QF34_9STAP</name>
<evidence type="ECO:0000313" key="4">
    <source>
        <dbReference type="Proteomes" id="UP001056588"/>
    </source>
</evidence>
<dbReference type="PRINTS" id="PR00081">
    <property type="entry name" value="GDHRDH"/>
</dbReference>
<dbReference type="InterPro" id="IPR036291">
    <property type="entry name" value="NAD(P)-bd_dom_sf"/>
</dbReference>